<geneLocation type="plasmid" evidence="2">
    <name>pgfj2</name>
</geneLocation>
<sequence length="484" mass="54588">MRTLTEIEQTALIALQEYPEQHARYLAGDPTIAAPLQAIQHVLYEFGRDLDITEIEPFLKTREATILADASNKGILPLATAARHVIEVINQGNSSVSLANNRQFQDGQGRTWRFLQTANVEPGQTIEIEAEQSTIRTVTYTPAVTEPFHLYKLNLSDDESLVSLSVTDQNDVIYSFVNRWMNTKSGDAAIVLKTDSRRYIFMEFGDSDRFGTTLTANNTLNIQVIETTGRIDLSALKEASLLEVRNTAEQRIIIRFKTGGVIKSGADPLSTEQMRLLSSYPTYDENAVFLGNFDFLIRKIFMNRADFISTWNEVVQEENYGGSYANIGKMFICVHALASAEQSSLETEIEQLILRVDNLYKNNVVKRTLQERAYQLTIKGGISAVHDIDSVKEQIKTLLLKNYGKGSIAASYYLPNGFNNQEITELLKKEISAFQDRTSDCKIQYEDLEQNPVKPHQWLFMTADSIVLDIKPIKGLGESRWSVL</sequence>
<proteinExistence type="predicted"/>
<evidence type="ECO:0000313" key="1">
    <source>
        <dbReference type="EMBL" id="APV37736.1"/>
    </source>
</evidence>
<dbReference type="AlphaFoldDB" id="A0A1P8ENF6"/>
<accession>A0A1P8ENF6</accession>
<protein>
    <submittedName>
        <fullName evidence="1">Uncharacterized protein</fullName>
    </submittedName>
</protein>
<dbReference type="Proteomes" id="UP000185674">
    <property type="component" value="Plasmid pGFJ2"/>
</dbReference>
<keyword evidence="1" id="KW-0614">Plasmid</keyword>
<reference evidence="1 2" key="1">
    <citation type="submission" date="2016-08" db="EMBL/GenBank/DDBJ databases">
        <title>Complete genome sequence of Acinetobacter baylyi strain GFJ2.</title>
        <authorList>
            <person name="Tabata M."/>
            <person name="Kuboki S."/>
            <person name="Gibu N."/>
            <person name="Kinouchi Y."/>
            <person name="Vangnai A."/>
            <person name="Kasai D."/>
            <person name="Fukuda M."/>
        </authorList>
    </citation>
    <scope>NUCLEOTIDE SEQUENCE [LARGE SCALE GENOMIC DNA]</scope>
    <source>
        <strain evidence="1 2">GFJ2</strain>
        <plasmid evidence="2">Plasmid pgfj2</plasmid>
    </source>
</reference>
<dbReference type="EMBL" id="CP016898">
    <property type="protein sequence ID" value="APV37736.1"/>
    <property type="molecule type" value="Genomic_DNA"/>
</dbReference>
<dbReference type="RefSeq" id="WP_076033744.1">
    <property type="nucleotide sequence ID" value="NZ_CP016898.1"/>
</dbReference>
<gene>
    <name evidence="1" type="ORF">BEN76_16955</name>
</gene>
<organism evidence="1 2">
    <name type="scientific">Acinetobacter soli</name>
    <dbReference type="NCBI Taxonomy" id="487316"/>
    <lineage>
        <taxon>Bacteria</taxon>
        <taxon>Pseudomonadati</taxon>
        <taxon>Pseudomonadota</taxon>
        <taxon>Gammaproteobacteria</taxon>
        <taxon>Moraxellales</taxon>
        <taxon>Moraxellaceae</taxon>
        <taxon>Acinetobacter</taxon>
    </lineage>
</organism>
<name>A0A1P8ENF6_9GAMM</name>
<dbReference type="KEGG" id="asol:BEN76_16955"/>
<evidence type="ECO:0000313" key="2">
    <source>
        <dbReference type="Proteomes" id="UP000185674"/>
    </source>
</evidence>